<dbReference type="EMBL" id="GBXM01074312">
    <property type="protein sequence ID" value="JAH34265.1"/>
    <property type="molecule type" value="Transcribed_RNA"/>
</dbReference>
<evidence type="ECO:0000256" key="1">
    <source>
        <dbReference type="SAM" id="Phobius"/>
    </source>
</evidence>
<keyword evidence="1" id="KW-0472">Membrane</keyword>
<organism evidence="2">
    <name type="scientific">Anguilla anguilla</name>
    <name type="common">European freshwater eel</name>
    <name type="synonym">Muraena anguilla</name>
    <dbReference type="NCBI Taxonomy" id="7936"/>
    <lineage>
        <taxon>Eukaryota</taxon>
        <taxon>Metazoa</taxon>
        <taxon>Chordata</taxon>
        <taxon>Craniata</taxon>
        <taxon>Vertebrata</taxon>
        <taxon>Euteleostomi</taxon>
        <taxon>Actinopterygii</taxon>
        <taxon>Neopterygii</taxon>
        <taxon>Teleostei</taxon>
        <taxon>Anguilliformes</taxon>
        <taxon>Anguillidae</taxon>
        <taxon>Anguilla</taxon>
    </lineage>
</organism>
<protein>
    <submittedName>
        <fullName evidence="2">Uncharacterized protein</fullName>
    </submittedName>
</protein>
<accession>A0A0E9S0V5</accession>
<feature type="transmembrane region" description="Helical" evidence="1">
    <location>
        <begin position="7"/>
        <end position="26"/>
    </location>
</feature>
<proteinExistence type="predicted"/>
<keyword evidence="1" id="KW-0812">Transmembrane</keyword>
<dbReference type="AlphaFoldDB" id="A0A0E9S0V5"/>
<reference evidence="2" key="2">
    <citation type="journal article" date="2015" name="Fish Shellfish Immunol.">
        <title>Early steps in the European eel (Anguilla anguilla)-Vibrio vulnificus interaction in the gills: Role of the RtxA13 toxin.</title>
        <authorList>
            <person name="Callol A."/>
            <person name="Pajuelo D."/>
            <person name="Ebbesson L."/>
            <person name="Teles M."/>
            <person name="MacKenzie S."/>
            <person name="Amaro C."/>
        </authorList>
    </citation>
    <scope>NUCLEOTIDE SEQUENCE</scope>
</reference>
<reference evidence="2" key="1">
    <citation type="submission" date="2014-11" db="EMBL/GenBank/DDBJ databases">
        <authorList>
            <person name="Amaro Gonzalez C."/>
        </authorList>
    </citation>
    <scope>NUCLEOTIDE SEQUENCE</scope>
</reference>
<name>A0A0E9S0V5_ANGAN</name>
<sequence>MKKKHLFFLKILCYSNIVMMVDLFFLTG</sequence>
<evidence type="ECO:0000313" key="2">
    <source>
        <dbReference type="EMBL" id="JAH34265.1"/>
    </source>
</evidence>
<keyword evidence="1" id="KW-1133">Transmembrane helix</keyword>